<evidence type="ECO:0000256" key="1">
    <source>
        <dbReference type="PROSITE-ProRule" id="PRU00235"/>
    </source>
</evidence>
<dbReference type="Proteomes" id="UP000444721">
    <property type="component" value="Unassembled WGS sequence"/>
</dbReference>
<dbReference type="InterPro" id="IPR051553">
    <property type="entry name" value="Ran_GTPase-activating"/>
</dbReference>
<evidence type="ECO:0000313" key="3">
    <source>
        <dbReference type="EMBL" id="KAF0983728.1"/>
    </source>
</evidence>
<dbReference type="InterPro" id="IPR009091">
    <property type="entry name" value="RCC1/BLIP-II"/>
</dbReference>
<protein>
    <submittedName>
        <fullName evidence="3">Uncharacterized protein</fullName>
    </submittedName>
</protein>
<feature type="repeat" description="RCC1" evidence="1">
    <location>
        <begin position="158"/>
        <end position="213"/>
    </location>
</feature>
<dbReference type="PANTHER" id="PTHR45982:SF1">
    <property type="entry name" value="REGULATOR OF CHROMOSOME CONDENSATION"/>
    <property type="match status" value="1"/>
</dbReference>
<accession>A0A6A5CE21</accession>
<organism evidence="3 4">
    <name type="scientific">Naegleria fowleri</name>
    <name type="common">Brain eating amoeba</name>
    <dbReference type="NCBI Taxonomy" id="5763"/>
    <lineage>
        <taxon>Eukaryota</taxon>
        <taxon>Discoba</taxon>
        <taxon>Heterolobosea</taxon>
        <taxon>Tetramitia</taxon>
        <taxon>Eutetramitia</taxon>
        <taxon>Vahlkampfiidae</taxon>
        <taxon>Naegleria</taxon>
    </lineage>
</organism>
<dbReference type="SUPFAM" id="SSF50985">
    <property type="entry name" value="RCC1/BLIP-II"/>
    <property type="match status" value="1"/>
</dbReference>
<feature type="compositionally biased region" description="Low complexity" evidence="2">
    <location>
        <begin position="13"/>
        <end position="32"/>
    </location>
</feature>
<dbReference type="OMA" id="SDITIIM"/>
<dbReference type="VEuPathDB" id="AmoebaDB:NF0016080"/>
<dbReference type="AlphaFoldDB" id="A0A6A5CE21"/>
<dbReference type="PANTHER" id="PTHR45982">
    <property type="entry name" value="REGULATOR OF CHROMOSOME CONDENSATION"/>
    <property type="match status" value="1"/>
</dbReference>
<gene>
    <name evidence="3" type="ORF">FDP41_007643</name>
</gene>
<dbReference type="VEuPathDB" id="AmoebaDB:NfTy_006960"/>
<dbReference type="Gene3D" id="2.130.10.30">
    <property type="entry name" value="Regulator of chromosome condensation 1/beta-lactamase-inhibitor protein II"/>
    <property type="match status" value="1"/>
</dbReference>
<dbReference type="InterPro" id="IPR000408">
    <property type="entry name" value="Reg_chr_condens"/>
</dbReference>
<sequence>MGQNPKHGNVTHNNLSASARPSSSSSLLLTSNNDDYDHNESSLVTTSFKEGSFTSFRNRRHDHHPFQQRSSFHSDSVFYLVSYNPSLFSDGINPGIGVSRVVDENGKVLLQDDSSAAFNSGYQDRTFDKNAIKLVLKKVTIVKVCSGRLHTHLLTHDGKILSFGSNNHGQLACGRNGSIPTSYGVVPAVGEIAKTFVVDGAGGGYHSVFLTIDHRVFTVGSNGCCQCGTNEFTQTHTAYEVTSSKFNDRKVIACSAGDSHTCFLTLCGHVYFAGSNSNGCCVGLKSSDRPVLLVHDLLRNQFPIHVTCGYDNTVIVCRSGTVFGAGCNSCGQMAVKEQEHQNFSELRPLFFGKSDVLWASTGYFCSVLKSMNGDYFYAPAQQRDMACLCDIFPKQHSILSILAGDYVLWVTNEMQEKEEKCGKIYGYTGGMPTDITGEFCLTDSSSTSGVGISAQRDLFIIYFTGVPTHVVVARHFCHLHQIVGHMCGKGSYYSEDMNLFSDITIIM</sequence>
<dbReference type="RefSeq" id="XP_044568441.1">
    <property type="nucleotide sequence ID" value="XM_044711410.1"/>
</dbReference>
<dbReference type="EMBL" id="VFQX01000004">
    <property type="protein sequence ID" value="KAF0983728.1"/>
    <property type="molecule type" value="Genomic_DNA"/>
</dbReference>
<reference evidence="3 4" key="1">
    <citation type="journal article" date="2019" name="Sci. Rep.">
        <title>Nanopore sequencing improves the draft genome of the human pathogenic amoeba Naegleria fowleri.</title>
        <authorList>
            <person name="Liechti N."/>
            <person name="Schurch N."/>
            <person name="Bruggmann R."/>
            <person name="Wittwer M."/>
        </authorList>
    </citation>
    <scope>NUCLEOTIDE SEQUENCE [LARGE SCALE GENOMIC DNA]</scope>
    <source>
        <strain evidence="3 4">ATCC 30894</strain>
    </source>
</reference>
<feature type="region of interest" description="Disordered" evidence="2">
    <location>
        <begin position="1"/>
        <end position="32"/>
    </location>
</feature>
<dbReference type="Pfam" id="PF00415">
    <property type="entry name" value="RCC1"/>
    <property type="match status" value="1"/>
</dbReference>
<comment type="caution">
    <text evidence="3">The sequence shown here is derived from an EMBL/GenBank/DDBJ whole genome shotgun (WGS) entry which is preliminary data.</text>
</comment>
<keyword evidence="4" id="KW-1185">Reference proteome</keyword>
<dbReference type="Pfam" id="PF13540">
    <property type="entry name" value="RCC1_2"/>
    <property type="match status" value="2"/>
</dbReference>
<proteinExistence type="predicted"/>
<dbReference type="VEuPathDB" id="AmoebaDB:FDP41_007643"/>
<dbReference type="PRINTS" id="PR00633">
    <property type="entry name" value="RCCNDNSATION"/>
</dbReference>
<dbReference type="GeneID" id="68114861"/>
<name>A0A6A5CE21_NAEFO</name>
<dbReference type="OrthoDB" id="10256179at2759"/>
<evidence type="ECO:0000256" key="2">
    <source>
        <dbReference type="SAM" id="MobiDB-lite"/>
    </source>
</evidence>
<dbReference type="PROSITE" id="PS50012">
    <property type="entry name" value="RCC1_3"/>
    <property type="match status" value="1"/>
</dbReference>
<evidence type="ECO:0000313" key="4">
    <source>
        <dbReference type="Proteomes" id="UP000444721"/>
    </source>
</evidence>